<organism evidence="1 2">
    <name type="scientific">Violaceomyces palustris</name>
    <dbReference type="NCBI Taxonomy" id="1673888"/>
    <lineage>
        <taxon>Eukaryota</taxon>
        <taxon>Fungi</taxon>
        <taxon>Dikarya</taxon>
        <taxon>Basidiomycota</taxon>
        <taxon>Ustilaginomycotina</taxon>
        <taxon>Ustilaginomycetes</taxon>
        <taxon>Violaceomycetales</taxon>
        <taxon>Violaceomycetaceae</taxon>
        <taxon>Violaceomyces</taxon>
    </lineage>
</organism>
<proteinExistence type="predicted"/>
<name>A0ACD0NV09_9BASI</name>
<dbReference type="Proteomes" id="UP000245626">
    <property type="component" value="Unassembled WGS sequence"/>
</dbReference>
<evidence type="ECO:0000313" key="1">
    <source>
        <dbReference type="EMBL" id="PWN49602.1"/>
    </source>
</evidence>
<gene>
    <name evidence="1" type="ORF">IE53DRAFT_369619</name>
</gene>
<dbReference type="EMBL" id="KZ820028">
    <property type="protein sequence ID" value="PWN49602.1"/>
    <property type="molecule type" value="Genomic_DNA"/>
</dbReference>
<protein>
    <submittedName>
        <fullName evidence="1">Uncharacterized protein</fullName>
    </submittedName>
</protein>
<evidence type="ECO:0000313" key="2">
    <source>
        <dbReference type="Proteomes" id="UP000245626"/>
    </source>
</evidence>
<sequence>MEKISEFQVREMRRTYCPVSLSNGSLSVKRLEDQDEGGGAGGREWVGENREDMGNVDYYLSDGFPKDILSARIKNLEDPDCHSFVCKRKPREGEEGLDEEEVVGFVEFGPRRFYEDLDRPLSNFSFQSLPPSKVERFLPCDLQNQGLVVWERGIKERIDPESRWEIYCLYVSKDFKGLGLGKELVRRALRTSFQGSTTSDGVMGKVWDKGKDRLIVVTLKSNSPAIAFYSRLGAQLRYYLPNYDAGGKKVQVVGLEWDPEGIQRLVSLK</sequence>
<accession>A0ACD0NV09</accession>
<reference evidence="1 2" key="1">
    <citation type="journal article" date="2018" name="Mol. Biol. Evol.">
        <title>Broad Genomic Sampling Reveals a Smut Pathogenic Ancestry of the Fungal Clade Ustilaginomycotina.</title>
        <authorList>
            <person name="Kijpornyongpan T."/>
            <person name="Mondo S.J."/>
            <person name="Barry K."/>
            <person name="Sandor L."/>
            <person name="Lee J."/>
            <person name="Lipzen A."/>
            <person name="Pangilinan J."/>
            <person name="LaButti K."/>
            <person name="Hainaut M."/>
            <person name="Henrissat B."/>
            <person name="Grigoriev I.V."/>
            <person name="Spatafora J.W."/>
            <person name="Aime M.C."/>
        </authorList>
    </citation>
    <scope>NUCLEOTIDE SEQUENCE [LARGE SCALE GENOMIC DNA]</scope>
    <source>
        <strain evidence="1 2">SA 807</strain>
    </source>
</reference>
<keyword evidence="2" id="KW-1185">Reference proteome</keyword>